<reference evidence="9 10" key="1">
    <citation type="journal article" date="2023" name="Genes (Basel)">
        <title>Chromosome-Level Genome Assembly and Circadian Gene Repertoire of the Patagonia Blennie Eleginops maclovinus-The Closest Ancestral Proxy of Antarctic Cryonotothenioids.</title>
        <authorList>
            <person name="Cheng C.C."/>
            <person name="Rivera-Colon A.G."/>
            <person name="Minhas B.F."/>
            <person name="Wilson L."/>
            <person name="Rayamajhi N."/>
            <person name="Vargas-Chacoff L."/>
            <person name="Catchen J.M."/>
        </authorList>
    </citation>
    <scope>NUCLEOTIDE SEQUENCE [LARGE SCALE GENOMIC DNA]</scope>
    <source>
        <strain evidence="9">JMC-PN-2008</strain>
    </source>
</reference>
<gene>
    <name evidence="9" type="ORF">PBY51_016303</name>
</gene>
<dbReference type="InterPro" id="IPR033182">
    <property type="entry name" value="MIC26/MIC27_animal"/>
</dbReference>
<keyword evidence="3" id="KW-0812">Transmembrane</keyword>
<dbReference type="InterPro" id="IPR019166">
    <property type="entry name" value="MIC26/MIC27"/>
</dbReference>
<evidence type="ECO:0000256" key="5">
    <source>
        <dbReference type="ARBA" id="ARBA00023128"/>
    </source>
</evidence>
<feature type="compositionally biased region" description="Low complexity" evidence="8">
    <location>
        <begin position="262"/>
        <end position="275"/>
    </location>
</feature>
<feature type="compositionally biased region" description="Polar residues" evidence="8">
    <location>
        <begin position="236"/>
        <end position="257"/>
    </location>
</feature>
<evidence type="ECO:0000256" key="2">
    <source>
        <dbReference type="ARBA" id="ARBA00010904"/>
    </source>
</evidence>
<keyword evidence="10" id="KW-1185">Reference proteome</keyword>
<organism evidence="9 10">
    <name type="scientific">Eleginops maclovinus</name>
    <name type="common">Patagonian blennie</name>
    <name type="synonym">Eleginus maclovinus</name>
    <dbReference type="NCBI Taxonomy" id="56733"/>
    <lineage>
        <taxon>Eukaryota</taxon>
        <taxon>Metazoa</taxon>
        <taxon>Chordata</taxon>
        <taxon>Craniata</taxon>
        <taxon>Vertebrata</taxon>
        <taxon>Euteleostomi</taxon>
        <taxon>Actinopterygii</taxon>
        <taxon>Neopterygii</taxon>
        <taxon>Teleostei</taxon>
        <taxon>Neoteleostei</taxon>
        <taxon>Acanthomorphata</taxon>
        <taxon>Eupercaria</taxon>
        <taxon>Perciformes</taxon>
        <taxon>Notothenioidei</taxon>
        <taxon>Eleginopidae</taxon>
        <taxon>Eleginops</taxon>
    </lineage>
</organism>
<feature type="region of interest" description="Disordered" evidence="8">
    <location>
        <begin position="362"/>
        <end position="422"/>
    </location>
</feature>
<comment type="subcellular location">
    <subcellularLocation>
        <location evidence="7">Mitochondrion inner membrane</location>
    </subcellularLocation>
    <subcellularLocation>
        <location evidence="1">Mitochondrion membrane</location>
    </subcellularLocation>
</comment>
<accession>A0AAN7XKG6</accession>
<evidence type="ECO:0000313" key="10">
    <source>
        <dbReference type="Proteomes" id="UP001346869"/>
    </source>
</evidence>
<dbReference type="GO" id="GO:0061617">
    <property type="term" value="C:MICOS complex"/>
    <property type="evidence" value="ECO:0007669"/>
    <property type="project" value="UniProtKB-UniRule"/>
</dbReference>
<comment type="subunit">
    <text evidence="7">Component of the mitochondrial contact site and cristae organizing system (MICOS) complex.</text>
</comment>
<dbReference type="Proteomes" id="UP001346869">
    <property type="component" value="Unassembled WGS sequence"/>
</dbReference>
<comment type="function">
    <text evidence="7">Component of the MICOS complex, a large protein complex of the mitochondrial inner membrane that plays crucial roles in the maintenance of crista junctions, inner membrane architecture, and formation of contact sites to the outer membrane.</text>
</comment>
<dbReference type="EMBL" id="JAUZQC010000010">
    <property type="protein sequence ID" value="KAK5865113.1"/>
    <property type="molecule type" value="Genomic_DNA"/>
</dbReference>
<dbReference type="Pfam" id="PF09769">
    <property type="entry name" value="ApoO"/>
    <property type="match status" value="1"/>
</dbReference>
<feature type="compositionally biased region" description="Low complexity" evidence="8">
    <location>
        <begin position="219"/>
        <end position="228"/>
    </location>
</feature>
<comment type="similarity">
    <text evidence="2">Belongs to the apolipoprotein O/MICOS complex subunit Mic27 family.</text>
</comment>
<feature type="region of interest" description="Disordered" evidence="8">
    <location>
        <begin position="186"/>
        <end position="296"/>
    </location>
</feature>
<feature type="compositionally biased region" description="Acidic residues" evidence="8">
    <location>
        <begin position="412"/>
        <end position="422"/>
    </location>
</feature>
<evidence type="ECO:0000256" key="4">
    <source>
        <dbReference type="ARBA" id="ARBA00022989"/>
    </source>
</evidence>
<feature type="compositionally biased region" description="Basic and acidic residues" evidence="8">
    <location>
        <begin position="283"/>
        <end position="293"/>
    </location>
</feature>
<protein>
    <recommendedName>
        <fullName evidence="7">MICOS complex subunit</fullName>
    </recommendedName>
</protein>
<reference evidence="9 10" key="2">
    <citation type="journal article" date="2023" name="Mol. Biol. Evol.">
        <title>Genomics of Secondarily Temperate Adaptation in the Only Non-Antarctic Icefish.</title>
        <authorList>
            <person name="Rivera-Colon A.G."/>
            <person name="Rayamajhi N."/>
            <person name="Minhas B.F."/>
            <person name="Madrigal G."/>
            <person name="Bilyk K.T."/>
            <person name="Yoon V."/>
            <person name="Hune M."/>
            <person name="Gregory S."/>
            <person name="Cheng C.H.C."/>
            <person name="Catchen J.M."/>
        </authorList>
    </citation>
    <scope>NUCLEOTIDE SEQUENCE [LARGE SCALE GENOMIC DNA]</scope>
    <source>
        <strain evidence="9">JMC-PN-2008</strain>
    </source>
</reference>
<evidence type="ECO:0000256" key="8">
    <source>
        <dbReference type="SAM" id="MobiDB-lite"/>
    </source>
</evidence>
<keyword evidence="7" id="KW-0999">Mitochondrion inner membrane</keyword>
<evidence type="ECO:0000256" key="7">
    <source>
        <dbReference type="RuleBase" id="RU363021"/>
    </source>
</evidence>
<sequence length="422" mass="44059">MLAVPTVMGIASIRVYTVSEAPSDGLVTREKLNIYTPLPTSAQTLFVPESPGVIQNGLTSAREGIQPFVQAVKGACISVKTTSVNLYHKGEDAYYYLKDPPPEFLPRFGTITMAGVLGMFLARKGSQLKKVAVPLGLMTAGASVCYPAQTVAVFKITGKKVYSAGRWTSASVSSLFASQPTSEPVAKEIAVSQPQTPTVPSPESAAHSALIPETEVESVESVPLSDEPAASVISEEASSLTITEISPDQTPTETNTDPVGHSVAAETEVTTTSEEIPAPFESEETKQAAKEVSTDTCPVEAVPVEAAPVEAAPVEAAPVEAAPVEAVAAESVPSPEEPPAPIPLDDPAVLVIESAELKLAAEPELANATEDAAVEETLTPPPLPQQPEAEISKGGPSFKPDPSLLDFGQSSSEDEDLYTTRS</sequence>
<dbReference type="PANTHER" id="PTHR14564">
    <property type="entry name" value="MICOS COMPLEX SUBUNIT MIC26 / MIC27 FAMILY MEMBER"/>
    <property type="match status" value="1"/>
</dbReference>
<evidence type="ECO:0000313" key="9">
    <source>
        <dbReference type="EMBL" id="KAK5865113.1"/>
    </source>
</evidence>
<proteinExistence type="inferred from homology"/>
<keyword evidence="4" id="KW-1133">Transmembrane helix</keyword>
<evidence type="ECO:0000256" key="3">
    <source>
        <dbReference type="ARBA" id="ARBA00022692"/>
    </source>
</evidence>
<keyword evidence="5 7" id="KW-0496">Mitochondrion</keyword>
<evidence type="ECO:0000256" key="6">
    <source>
        <dbReference type="ARBA" id="ARBA00023136"/>
    </source>
</evidence>
<dbReference type="AlphaFoldDB" id="A0AAN7XKG6"/>
<dbReference type="GO" id="GO:0042407">
    <property type="term" value="P:cristae formation"/>
    <property type="evidence" value="ECO:0007669"/>
    <property type="project" value="InterPro"/>
</dbReference>
<keyword evidence="6" id="KW-0472">Membrane</keyword>
<name>A0AAN7XKG6_ELEMC</name>
<evidence type="ECO:0000256" key="1">
    <source>
        <dbReference type="ARBA" id="ARBA00004325"/>
    </source>
</evidence>
<comment type="caution">
    <text evidence="9">The sequence shown here is derived from an EMBL/GenBank/DDBJ whole genome shotgun (WGS) entry which is preliminary data.</text>
</comment>